<keyword evidence="2" id="KW-0472">Membrane</keyword>
<dbReference type="CDD" id="cd00060">
    <property type="entry name" value="FHA"/>
    <property type="match status" value="1"/>
</dbReference>
<evidence type="ECO:0000313" key="4">
    <source>
        <dbReference type="EMBL" id="MCZ0703145.1"/>
    </source>
</evidence>
<sequence>MSTLYNVKYDFVEQDGHSLVIYREEGIKSNQIDHIQVNMIKENQIDQLAPLHTEEFNMKVRLFYKTGSKRLLHDHLQHNKLTMKEFYQLLNKIITTLAMSDEYMLDADRFVLNSSFIFADDHYRQIGLVYLPIADIEKDPLHKELKELIFELVSHVSELTGNGVQQLTTMLQQENVSLEQMKKKIENLIAQLGNNQPQSHKMHTEQVREVEPNTPPYQEQVSTNQQQRNNNEPVIQQQAPPLKNTNQAQQRQQTQRKKQVQNRAKPQASQTQPPVQEEEIKKPTPVILGCIGAIGVMFALWMYLNLAVEGVNFIAAGVVFLTVALVYYLGKVKPTNDQAKINAQTIETTPKNTTIEEGIRSSNEDVAPLNYAQAGQVSTKQYYEDLSNQTTILGHENSDIQEENQTALLNEDDNEPKYWFEKIAMNKTETIELNTFPFVIGRDNNAVEYLEDSVGVSRRHIEINDQFEVKDLGSKNGTKLNGEKLVAYKTYSLQPEDKITIGKVDFIFKQK</sequence>
<evidence type="ECO:0000256" key="1">
    <source>
        <dbReference type="SAM" id="MobiDB-lite"/>
    </source>
</evidence>
<organism evidence="4 5">
    <name type="scientific">Natronobacillus azotifigens</name>
    <dbReference type="NCBI Taxonomy" id="472978"/>
    <lineage>
        <taxon>Bacteria</taxon>
        <taxon>Bacillati</taxon>
        <taxon>Bacillota</taxon>
        <taxon>Bacilli</taxon>
        <taxon>Bacillales</taxon>
        <taxon>Bacillaceae</taxon>
        <taxon>Natronobacillus</taxon>
    </lineage>
</organism>
<keyword evidence="5" id="KW-1185">Reference proteome</keyword>
<comment type="caution">
    <text evidence="4">The sequence shown here is derived from an EMBL/GenBank/DDBJ whole genome shotgun (WGS) entry which is preliminary data.</text>
</comment>
<feature type="compositionally biased region" description="Polar residues" evidence="1">
    <location>
        <begin position="216"/>
        <end position="239"/>
    </location>
</feature>
<feature type="transmembrane region" description="Helical" evidence="2">
    <location>
        <begin position="310"/>
        <end position="330"/>
    </location>
</feature>
<dbReference type="InterPro" id="IPR008984">
    <property type="entry name" value="SMAD_FHA_dom_sf"/>
</dbReference>
<accession>A0A9J6RD58</accession>
<dbReference type="Proteomes" id="UP001084197">
    <property type="component" value="Unassembled WGS sequence"/>
</dbReference>
<evidence type="ECO:0000259" key="3">
    <source>
        <dbReference type="PROSITE" id="PS50006"/>
    </source>
</evidence>
<dbReference type="SUPFAM" id="SSF49879">
    <property type="entry name" value="SMAD/FHA domain"/>
    <property type="match status" value="1"/>
</dbReference>
<dbReference type="InterPro" id="IPR045962">
    <property type="entry name" value="DUF6382"/>
</dbReference>
<dbReference type="EMBL" id="JAPRAT010000013">
    <property type="protein sequence ID" value="MCZ0703145.1"/>
    <property type="molecule type" value="Genomic_DNA"/>
</dbReference>
<dbReference type="Pfam" id="PF00498">
    <property type="entry name" value="FHA"/>
    <property type="match status" value="1"/>
</dbReference>
<evidence type="ECO:0000313" key="5">
    <source>
        <dbReference type="Proteomes" id="UP001084197"/>
    </source>
</evidence>
<reference evidence="4" key="1">
    <citation type="submission" date="2022-11" db="EMBL/GenBank/DDBJ databases">
        <title>WGS of Natronobacillus azotifigens 24KS-1, an anaerobic diazotrophic haloalkaliphile from soda-rich habitats.</title>
        <authorList>
            <person name="Sorokin D.Y."/>
            <person name="Merkel A.Y."/>
        </authorList>
    </citation>
    <scope>NUCLEOTIDE SEQUENCE</scope>
    <source>
        <strain evidence="4">24KS-1</strain>
    </source>
</reference>
<dbReference type="Pfam" id="PF19909">
    <property type="entry name" value="DUF6382"/>
    <property type="match status" value="1"/>
</dbReference>
<dbReference type="Gene3D" id="2.60.200.20">
    <property type="match status" value="1"/>
</dbReference>
<gene>
    <name evidence="4" type="ORF">OWO01_07970</name>
</gene>
<dbReference type="SMART" id="SM00240">
    <property type="entry name" value="FHA"/>
    <property type="match status" value="1"/>
</dbReference>
<keyword evidence="2" id="KW-0812">Transmembrane</keyword>
<feature type="compositionally biased region" description="Basic and acidic residues" evidence="1">
    <location>
        <begin position="202"/>
        <end position="211"/>
    </location>
</feature>
<evidence type="ECO:0000256" key="2">
    <source>
        <dbReference type="SAM" id="Phobius"/>
    </source>
</evidence>
<name>A0A9J6RD58_9BACI</name>
<feature type="transmembrane region" description="Helical" evidence="2">
    <location>
        <begin position="286"/>
        <end position="304"/>
    </location>
</feature>
<proteinExistence type="predicted"/>
<feature type="domain" description="FHA" evidence="3">
    <location>
        <begin position="438"/>
        <end position="485"/>
    </location>
</feature>
<keyword evidence="2" id="KW-1133">Transmembrane helix</keyword>
<feature type="region of interest" description="Disordered" evidence="1">
    <location>
        <begin position="193"/>
        <end position="278"/>
    </location>
</feature>
<feature type="compositionally biased region" description="Low complexity" evidence="1">
    <location>
        <begin position="243"/>
        <end position="253"/>
    </location>
</feature>
<dbReference type="RefSeq" id="WP_268779916.1">
    <property type="nucleotide sequence ID" value="NZ_JAPRAT010000013.1"/>
</dbReference>
<dbReference type="InterPro" id="IPR000253">
    <property type="entry name" value="FHA_dom"/>
</dbReference>
<dbReference type="AlphaFoldDB" id="A0A9J6RD58"/>
<protein>
    <submittedName>
        <fullName evidence="4">DUF6382 domain-containing protein</fullName>
    </submittedName>
</protein>
<dbReference type="PROSITE" id="PS50006">
    <property type="entry name" value="FHA_DOMAIN"/>
    <property type="match status" value="1"/>
</dbReference>